<protein>
    <submittedName>
        <fullName evidence="3">Thioesterase domain-containing protein</fullName>
    </submittedName>
</protein>
<dbReference type="EMBL" id="JANUGP010000010">
    <property type="protein sequence ID" value="MCS0602767.1"/>
    <property type="molecule type" value="Genomic_DNA"/>
</dbReference>
<dbReference type="RefSeq" id="WP_258779268.1">
    <property type="nucleotide sequence ID" value="NZ_JANUGP010000010.1"/>
</dbReference>
<dbReference type="Proteomes" id="UP001205612">
    <property type="component" value="Unassembled WGS sequence"/>
</dbReference>
<evidence type="ECO:0000313" key="3">
    <source>
        <dbReference type="EMBL" id="MCS0602767.1"/>
    </source>
</evidence>
<reference evidence="3 4" key="1">
    <citation type="submission" date="2022-08" db="EMBL/GenBank/DDBJ databases">
        <authorList>
            <person name="Somphong A."/>
            <person name="Phongsopitanun W."/>
        </authorList>
    </citation>
    <scope>NUCLEOTIDE SEQUENCE [LARGE SCALE GENOMIC DNA]</scope>
    <source>
        <strain evidence="3 4">LP11</strain>
    </source>
</reference>
<feature type="domain" description="Thioesterase" evidence="2">
    <location>
        <begin position="18"/>
        <end position="229"/>
    </location>
</feature>
<name>A0ABT2B2P8_9ACTN</name>
<sequence length="255" mass="28515">MTGTWLKSGDATTDAPLRLFCFAHAGGGGGFFRPWRELLLPEIEVCPVILPGRETRVAEPAFRSMADLIGPLCAGLAPQLDRPYALFGHSTGAAIAYEVARRFQDDPARAPRRLLVSGRRAPHLAARRPPFAGLADDDFLRVVAELGGTPEEVMRQRDLMRMFLPALRADFHLNESYRPLPGPRLRCPLSGFTGDHDPEVTPLELRLWETTSDGPFRMRVYDGDHFYLAGLPEPLRSDLREDLRDDIKMPRQTVS</sequence>
<evidence type="ECO:0000256" key="1">
    <source>
        <dbReference type="ARBA" id="ARBA00007169"/>
    </source>
</evidence>
<organism evidence="3 4">
    <name type="scientific">Streptomyces pyxinicus</name>
    <dbReference type="NCBI Taxonomy" id="2970331"/>
    <lineage>
        <taxon>Bacteria</taxon>
        <taxon>Bacillati</taxon>
        <taxon>Actinomycetota</taxon>
        <taxon>Actinomycetes</taxon>
        <taxon>Kitasatosporales</taxon>
        <taxon>Streptomycetaceae</taxon>
        <taxon>Streptomyces</taxon>
    </lineage>
</organism>
<dbReference type="SUPFAM" id="SSF53474">
    <property type="entry name" value="alpha/beta-Hydrolases"/>
    <property type="match status" value="1"/>
</dbReference>
<evidence type="ECO:0000313" key="4">
    <source>
        <dbReference type="Proteomes" id="UP001205612"/>
    </source>
</evidence>
<dbReference type="InterPro" id="IPR012223">
    <property type="entry name" value="TEII"/>
</dbReference>
<dbReference type="PANTHER" id="PTHR11487">
    <property type="entry name" value="THIOESTERASE"/>
    <property type="match status" value="1"/>
</dbReference>
<keyword evidence="4" id="KW-1185">Reference proteome</keyword>
<comment type="similarity">
    <text evidence="1">Belongs to the thioesterase family.</text>
</comment>
<dbReference type="Gene3D" id="3.40.50.1820">
    <property type="entry name" value="alpha/beta hydrolase"/>
    <property type="match status" value="1"/>
</dbReference>
<dbReference type="InterPro" id="IPR001031">
    <property type="entry name" value="Thioesterase"/>
</dbReference>
<comment type="caution">
    <text evidence="3">The sequence shown here is derived from an EMBL/GenBank/DDBJ whole genome shotgun (WGS) entry which is preliminary data.</text>
</comment>
<dbReference type="Pfam" id="PF00975">
    <property type="entry name" value="Thioesterase"/>
    <property type="match status" value="1"/>
</dbReference>
<proteinExistence type="inferred from homology"/>
<gene>
    <name evidence="3" type="ORF">NX794_16335</name>
</gene>
<dbReference type="InterPro" id="IPR029058">
    <property type="entry name" value="AB_hydrolase_fold"/>
</dbReference>
<accession>A0ABT2B2P8</accession>
<evidence type="ECO:0000259" key="2">
    <source>
        <dbReference type="Pfam" id="PF00975"/>
    </source>
</evidence>
<dbReference type="PANTHER" id="PTHR11487:SF0">
    <property type="entry name" value="S-ACYL FATTY ACID SYNTHASE THIOESTERASE, MEDIUM CHAIN"/>
    <property type="match status" value="1"/>
</dbReference>